<reference evidence="10 11" key="1">
    <citation type="journal article" date="2019" name="Sci. Rep.">
        <title>Comparative genomics of chytrid fungi reveal insights into the obligate biotrophic and pathogenic lifestyle of Synchytrium endobioticum.</title>
        <authorList>
            <person name="van de Vossenberg B.T.L.H."/>
            <person name="Warris S."/>
            <person name="Nguyen H.D.T."/>
            <person name="van Gent-Pelzer M.P.E."/>
            <person name="Joly D.L."/>
            <person name="van de Geest H.C."/>
            <person name="Bonants P.J.M."/>
            <person name="Smith D.S."/>
            <person name="Levesque C.A."/>
            <person name="van der Lee T.A.J."/>
        </authorList>
    </citation>
    <scope>NUCLEOTIDE SEQUENCE [LARGE SCALE GENOMIC DNA]</scope>
    <source>
        <strain evidence="10 11">CBS 809.83</strain>
    </source>
</reference>
<dbReference type="SMART" id="SM00184">
    <property type="entry name" value="RING"/>
    <property type="match status" value="1"/>
</dbReference>
<dbReference type="InterPro" id="IPR041367">
    <property type="entry name" value="Znf-CCCH_4"/>
</dbReference>
<dbReference type="InterPro" id="IPR017907">
    <property type="entry name" value="Znf_RING_CS"/>
</dbReference>
<dbReference type="Proteomes" id="UP000318582">
    <property type="component" value="Unassembled WGS sequence"/>
</dbReference>
<proteinExistence type="predicted"/>
<dbReference type="Gene3D" id="3.30.40.10">
    <property type="entry name" value="Zinc/RING finger domain, C3HC4 (zinc finger)"/>
    <property type="match status" value="1"/>
</dbReference>
<evidence type="ECO:0000256" key="5">
    <source>
        <dbReference type="ARBA" id="ARBA00022833"/>
    </source>
</evidence>
<dbReference type="SUPFAM" id="SSF57850">
    <property type="entry name" value="RING/U-box"/>
    <property type="match status" value="1"/>
</dbReference>
<evidence type="ECO:0000256" key="2">
    <source>
        <dbReference type="ARBA" id="ARBA00022723"/>
    </source>
</evidence>
<dbReference type="SMART" id="SM00356">
    <property type="entry name" value="ZnF_C3H1"/>
    <property type="match status" value="2"/>
</dbReference>
<evidence type="ECO:0008006" key="12">
    <source>
        <dbReference type="Google" id="ProtNLM"/>
    </source>
</evidence>
<dbReference type="InterPro" id="IPR000571">
    <property type="entry name" value="Znf_CCCH"/>
</dbReference>
<dbReference type="Pfam" id="PF18044">
    <property type="entry name" value="zf-CCCH_4"/>
    <property type="match status" value="1"/>
</dbReference>
<dbReference type="Pfam" id="PF13639">
    <property type="entry name" value="zf-RING_2"/>
    <property type="match status" value="1"/>
</dbReference>
<organism evidence="10 11">
    <name type="scientific">Powellomyces hirtus</name>
    <dbReference type="NCBI Taxonomy" id="109895"/>
    <lineage>
        <taxon>Eukaryota</taxon>
        <taxon>Fungi</taxon>
        <taxon>Fungi incertae sedis</taxon>
        <taxon>Chytridiomycota</taxon>
        <taxon>Chytridiomycota incertae sedis</taxon>
        <taxon>Chytridiomycetes</taxon>
        <taxon>Spizellomycetales</taxon>
        <taxon>Powellomycetaceae</taxon>
        <taxon>Powellomyces</taxon>
    </lineage>
</organism>
<feature type="domain" description="C3H1-type" evidence="9">
    <location>
        <begin position="229"/>
        <end position="258"/>
    </location>
</feature>
<dbReference type="PROSITE" id="PS50103">
    <property type="entry name" value="ZF_C3H1"/>
    <property type="match status" value="2"/>
</dbReference>
<dbReference type="PANTHER" id="PTHR11224:SF10">
    <property type="entry name" value="IP09428P-RELATED"/>
    <property type="match status" value="1"/>
</dbReference>
<dbReference type="GO" id="GO:0061630">
    <property type="term" value="F:ubiquitin protein ligase activity"/>
    <property type="evidence" value="ECO:0007669"/>
    <property type="project" value="InterPro"/>
</dbReference>
<keyword evidence="5 6" id="KW-0862">Zinc</keyword>
<dbReference type="GO" id="GO:0008270">
    <property type="term" value="F:zinc ion binding"/>
    <property type="evidence" value="ECO:0007669"/>
    <property type="project" value="UniProtKB-KW"/>
</dbReference>
<dbReference type="GO" id="GO:0000209">
    <property type="term" value="P:protein polyubiquitination"/>
    <property type="evidence" value="ECO:0007669"/>
    <property type="project" value="InterPro"/>
</dbReference>
<dbReference type="InterPro" id="IPR013083">
    <property type="entry name" value="Znf_RING/FYVE/PHD"/>
</dbReference>
<feature type="domain" description="RING-type" evidence="8">
    <location>
        <begin position="152"/>
        <end position="200"/>
    </location>
</feature>
<sequence length="297" mass="33315">MTSPWSTNSSSHQRTGFRSDVPWPSDYPEEDPYDELTEQMTEDFAHFAPYSAVARVGVPEELLEERASEDESSASKSNNSTPLCPFAMQGICRYGEHCRYRHGLSCPVCNKQCLDPDASPTVHAEHIQQCQGKLERDQRYNAQLAESADVDCVVCMEPVKSKSDARFGLLDCEHCVCLNCIRQWRTNERMDTSKSCPICRTVTHFVTPSAIWPSNPDDKAAIIEAYKTKLSTIDCKHYNRGEGSCPFGTSCFYKHVGRDGVAEEVRLRKVLGDEDSVTIVSSVKLVDFLEAYDSSRA</sequence>
<evidence type="ECO:0000256" key="6">
    <source>
        <dbReference type="PROSITE-ProRule" id="PRU00723"/>
    </source>
</evidence>
<dbReference type="InterPro" id="IPR036855">
    <property type="entry name" value="Znf_CCCH_sf"/>
</dbReference>
<dbReference type="InterPro" id="IPR001841">
    <property type="entry name" value="Znf_RING"/>
</dbReference>
<evidence type="ECO:0000256" key="1">
    <source>
        <dbReference type="ARBA" id="ARBA00022679"/>
    </source>
</evidence>
<name>A0A507DYZ4_9FUNG</name>
<evidence type="ECO:0000313" key="10">
    <source>
        <dbReference type="EMBL" id="TPX56178.1"/>
    </source>
</evidence>
<dbReference type="PROSITE" id="PS00518">
    <property type="entry name" value="ZF_RING_1"/>
    <property type="match status" value="1"/>
</dbReference>
<evidence type="ECO:0000259" key="8">
    <source>
        <dbReference type="PROSITE" id="PS50089"/>
    </source>
</evidence>
<dbReference type="InterPro" id="IPR045072">
    <property type="entry name" value="MKRN-like"/>
</dbReference>
<dbReference type="SUPFAM" id="SSF90229">
    <property type="entry name" value="CCCH zinc finger"/>
    <property type="match status" value="1"/>
</dbReference>
<dbReference type="PANTHER" id="PTHR11224">
    <property type="entry name" value="MAKORIN-RELATED"/>
    <property type="match status" value="1"/>
</dbReference>
<gene>
    <name evidence="10" type="ORF">PhCBS80983_g04726</name>
</gene>
<protein>
    <recommendedName>
        <fullName evidence="12">RING-type E3 ubiquitin transferase</fullName>
    </recommendedName>
</protein>
<evidence type="ECO:0000256" key="7">
    <source>
        <dbReference type="SAM" id="MobiDB-lite"/>
    </source>
</evidence>
<dbReference type="PROSITE" id="PS50089">
    <property type="entry name" value="ZF_RING_2"/>
    <property type="match status" value="1"/>
</dbReference>
<dbReference type="STRING" id="109895.A0A507DYZ4"/>
<dbReference type="EMBL" id="QEAQ01000082">
    <property type="protein sequence ID" value="TPX56178.1"/>
    <property type="molecule type" value="Genomic_DNA"/>
</dbReference>
<keyword evidence="11" id="KW-1185">Reference proteome</keyword>
<feature type="region of interest" description="Disordered" evidence="7">
    <location>
        <begin position="1"/>
        <end position="35"/>
    </location>
</feature>
<evidence type="ECO:0000259" key="9">
    <source>
        <dbReference type="PROSITE" id="PS50103"/>
    </source>
</evidence>
<accession>A0A507DYZ4</accession>
<dbReference type="AlphaFoldDB" id="A0A507DYZ4"/>
<feature type="zinc finger region" description="C3H1-type" evidence="6">
    <location>
        <begin position="229"/>
        <end position="258"/>
    </location>
</feature>
<dbReference type="Gene3D" id="2.30.30.1190">
    <property type="match status" value="1"/>
</dbReference>
<feature type="compositionally biased region" description="Polar residues" evidence="7">
    <location>
        <begin position="1"/>
        <end position="16"/>
    </location>
</feature>
<evidence type="ECO:0000256" key="4">
    <source>
        <dbReference type="ARBA" id="ARBA00022771"/>
    </source>
</evidence>
<keyword evidence="4 6" id="KW-0863">Zinc-finger</keyword>
<comment type="caution">
    <text evidence="10">The sequence shown here is derived from an EMBL/GenBank/DDBJ whole genome shotgun (WGS) entry which is preliminary data.</text>
</comment>
<keyword evidence="3" id="KW-0677">Repeat</keyword>
<keyword evidence="1" id="KW-0808">Transferase</keyword>
<evidence type="ECO:0000313" key="11">
    <source>
        <dbReference type="Proteomes" id="UP000318582"/>
    </source>
</evidence>
<evidence type="ECO:0000256" key="3">
    <source>
        <dbReference type="ARBA" id="ARBA00022737"/>
    </source>
</evidence>
<keyword evidence="2 6" id="KW-0479">Metal-binding</keyword>
<feature type="zinc finger region" description="C3H1-type" evidence="6">
    <location>
        <begin position="78"/>
        <end position="105"/>
    </location>
</feature>
<feature type="domain" description="C3H1-type" evidence="9">
    <location>
        <begin position="78"/>
        <end position="105"/>
    </location>
</feature>